<organism evidence="1 2">
    <name type="scientific">Sinanodonta woodiana</name>
    <name type="common">Chinese pond mussel</name>
    <name type="synonym">Anodonta woodiana</name>
    <dbReference type="NCBI Taxonomy" id="1069815"/>
    <lineage>
        <taxon>Eukaryota</taxon>
        <taxon>Metazoa</taxon>
        <taxon>Spiralia</taxon>
        <taxon>Lophotrochozoa</taxon>
        <taxon>Mollusca</taxon>
        <taxon>Bivalvia</taxon>
        <taxon>Autobranchia</taxon>
        <taxon>Heteroconchia</taxon>
        <taxon>Palaeoheterodonta</taxon>
        <taxon>Unionida</taxon>
        <taxon>Unionoidea</taxon>
        <taxon>Unionidae</taxon>
        <taxon>Unioninae</taxon>
        <taxon>Sinanodonta</taxon>
    </lineage>
</organism>
<dbReference type="EMBL" id="JBJQND010000001">
    <property type="protein sequence ID" value="KAL3889552.1"/>
    <property type="molecule type" value="Genomic_DNA"/>
</dbReference>
<sequence length="69" mass="8255">MKHLKHRELGQKYLKEIRSYLSDKPSIVHLSDKDFVIDNTVEDRKLEKLKRTIFEVASQQPYWGEQIPT</sequence>
<dbReference type="Proteomes" id="UP001634394">
    <property type="component" value="Unassembled WGS sequence"/>
</dbReference>
<reference evidence="1 2" key="1">
    <citation type="submission" date="2024-11" db="EMBL/GenBank/DDBJ databases">
        <title>Chromosome-level genome assembly of the freshwater bivalve Anodonta woodiana.</title>
        <authorList>
            <person name="Chen X."/>
        </authorList>
    </citation>
    <scope>NUCLEOTIDE SEQUENCE [LARGE SCALE GENOMIC DNA]</scope>
    <source>
        <strain evidence="1">MN2024</strain>
        <tissue evidence="1">Gills</tissue>
    </source>
</reference>
<dbReference type="AlphaFoldDB" id="A0ABD3XWS3"/>
<accession>A0ABD3XWS3</accession>
<evidence type="ECO:0000313" key="1">
    <source>
        <dbReference type="EMBL" id="KAL3889552.1"/>
    </source>
</evidence>
<feature type="non-terminal residue" evidence="1">
    <location>
        <position position="69"/>
    </location>
</feature>
<name>A0ABD3XWS3_SINWO</name>
<keyword evidence="2" id="KW-1185">Reference proteome</keyword>
<gene>
    <name evidence="1" type="ORF">ACJMK2_001890</name>
</gene>
<comment type="caution">
    <text evidence="1">The sequence shown here is derived from an EMBL/GenBank/DDBJ whole genome shotgun (WGS) entry which is preliminary data.</text>
</comment>
<proteinExistence type="predicted"/>
<evidence type="ECO:0000313" key="2">
    <source>
        <dbReference type="Proteomes" id="UP001634394"/>
    </source>
</evidence>
<protein>
    <submittedName>
        <fullName evidence="1">Uncharacterized protein</fullName>
    </submittedName>
</protein>